<reference evidence="1" key="1">
    <citation type="journal article" date="2020" name="Nature">
        <title>Giant virus diversity and host interactions through global metagenomics.</title>
        <authorList>
            <person name="Schulz F."/>
            <person name="Roux S."/>
            <person name="Paez-Espino D."/>
            <person name="Jungbluth S."/>
            <person name="Walsh D.A."/>
            <person name="Denef V.J."/>
            <person name="McMahon K.D."/>
            <person name="Konstantinidis K.T."/>
            <person name="Eloe-Fadrosh E.A."/>
            <person name="Kyrpides N.C."/>
            <person name="Woyke T."/>
        </authorList>
    </citation>
    <scope>NUCLEOTIDE SEQUENCE</scope>
    <source>
        <strain evidence="1">GVMAG-M-3300023184-167</strain>
    </source>
</reference>
<proteinExistence type="predicted"/>
<sequence>MATTRNRPEIKTQQLCDIGNYHLLVPGNGVQPFFIEDPNIRIQKWGGVSYTNMIDIDSSLKGIDKQLKCDVLQKSNLHTNPISYPSTNLLYTENSRLISPAWNLKGIEVVKSDYLHYDPRIKSSIPFRHNVSSRDLQKDNYSPIYANNFQNLSF</sequence>
<organism evidence="1">
    <name type="scientific">viral metagenome</name>
    <dbReference type="NCBI Taxonomy" id="1070528"/>
    <lineage>
        <taxon>unclassified sequences</taxon>
        <taxon>metagenomes</taxon>
        <taxon>organismal metagenomes</taxon>
    </lineage>
</organism>
<accession>A0A6C0HQS8</accession>
<name>A0A6C0HQS8_9ZZZZ</name>
<dbReference type="EMBL" id="MN740006">
    <property type="protein sequence ID" value="QHT83058.1"/>
    <property type="molecule type" value="Genomic_DNA"/>
</dbReference>
<dbReference type="AlphaFoldDB" id="A0A6C0HQS8"/>
<evidence type="ECO:0000313" key="1">
    <source>
        <dbReference type="EMBL" id="QHT83058.1"/>
    </source>
</evidence>
<protein>
    <submittedName>
        <fullName evidence="1">Uncharacterized protein</fullName>
    </submittedName>
</protein>